<keyword evidence="2" id="KW-1185">Reference proteome</keyword>
<dbReference type="AlphaFoldDB" id="A0A1S1QDZ0"/>
<evidence type="ECO:0000313" key="2">
    <source>
        <dbReference type="Proteomes" id="UP000179627"/>
    </source>
</evidence>
<name>A0A1S1QDZ0_9ACTN</name>
<dbReference type="EMBL" id="MBLM01000142">
    <property type="protein sequence ID" value="OHV31691.1"/>
    <property type="molecule type" value="Genomic_DNA"/>
</dbReference>
<gene>
    <name evidence="1" type="ORF">CC117_25505</name>
</gene>
<sequence>MTSAQRAAARRTEFRDRAKHLTEAARLPTEPYTCQGFPLSSALVLFADATTLAVLVGGEEDALTVDSAFAYGIAHAPGRELAVVLPAGAEAATVCRATHLDRPVAIWTHDGTAVTPVPPGERACAPAGMRETELRGGEHDLGPRGGWIEHLTSWADRYPDLVPAHRGSYRAWHCAGRQLLNVRRSRTGIALVAGVNYSKPEAGDVSPLLLSVDGPLDAATAARVRAAVETGVADRLGNQDSGHAEHRLQAALASHWNRIGWPVARRLEREMPARRPGERTGYVDFVSVDDAGLLHIVETKIGDDEFLVLQSLDYWLWARTNADLLAAHFGLEQLTGIRIDLVAAEPDGTTPDANAPILSSYAPAQLEALGSHIDWEVHRLAAWGTAAPALRSLGSRIVPGQPHVRRRPVPPAPHSASDCLPVILQQRLIVG</sequence>
<protein>
    <submittedName>
        <fullName evidence="1">Uncharacterized protein</fullName>
    </submittedName>
</protein>
<reference evidence="2" key="1">
    <citation type="submission" date="2016-07" db="EMBL/GenBank/DDBJ databases">
        <title>Sequence Frankia sp. strain CcI1.17.</title>
        <authorList>
            <person name="Ghodhbane-Gtari F."/>
            <person name="Swanson E."/>
            <person name="Gueddou A."/>
            <person name="Morris K."/>
            <person name="Hezbri K."/>
            <person name="Ktari A."/>
            <person name="Nouioui I."/>
            <person name="Abebe-Akele F."/>
            <person name="Simpson S."/>
            <person name="Thomas K."/>
            <person name="Gtari M."/>
            <person name="Tisa L.S."/>
            <person name="Hurst S."/>
        </authorList>
    </citation>
    <scope>NUCLEOTIDE SEQUENCE [LARGE SCALE GENOMIC DNA]</scope>
    <source>
        <strain evidence="2">Cc1.17</strain>
    </source>
</reference>
<dbReference type="RefSeq" id="WP_071088206.1">
    <property type="nucleotide sequence ID" value="NZ_MBLM01000142.1"/>
</dbReference>
<comment type="caution">
    <text evidence="1">The sequence shown here is derived from an EMBL/GenBank/DDBJ whole genome shotgun (WGS) entry which is preliminary data.</text>
</comment>
<organism evidence="1 2">
    <name type="scientific">Parafrankia colletiae</name>
    <dbReference type="NCBI Taxonomy" id="573497"/>
    <lineage>
        <taxon>Bacteria</taxon>
        <taxon>Bacillati</taxon>
        <taxon>Actinomycetota</taxon>
        <taxon>Actinomycetes</taxon>
        <taxon>Frankiales</taxon>
        <taxon>Frankiaceae</taxon>
        <taxon>Parafrankia</taxon>
    </lineage>
</organism>
<dbReference type="OrthoDB" id="5169530at2"/>
<dbReference type="Proteomes" id="UP000179627">
    <property type="component" value="Unassembled WGS sequence"/>
</dbReference>
<evidence type="ECO:0000313" key="1">
    <source>
        <dbReference type="EMBL" id="OHV31691.1"/>
    </source>
</evidence>
<accession>A0A1S1QDZ0</accession>
<proteinExistence type="predicted"/>